<dbReference type="InterPro" id="IPR039379">
    <property type="entry name" value="Protoglobin_sensor_dom"/>
</dbReference>
<evidence type="ECO:0000313" key="3">
    <source>
        <dbReference type="Proteomes" id="UP001173465"/>
    </source>
</evidence>
<reference evidence="2" key="1">
    <citation type="submission" date="2020-06" db="EMBL/GenBank/DDBJ databases">
        <authorList>
            <person name="Dong N."/>
        </authorList>
    </citation>
    <scope>NUCLEOTIDE SEQUENCE</scope>
    <source>
        <strain evidence="2">DF46-2-2</strain>
    </source>
</reference>
<dbReference type="Gene3D" id="1.10.490.10">
    <property type="entry name" value="Globins"/>
    <property type="match status" value="1"/>
</dbReference>
<dbReference type="RefSeq" id="WP_286593818.1">
    <property type="nucleotide sequence ID" value="NZ_JACANB010000004.1"/>
</dbReference>
<organism evidence="2 3">
    <name type="scientific">Thiopseudomonas alkaliphila</name>
    <dbReference type="NCBI Taxonomy" id="1697053"/>
    <lineage>
        <taxon>Bacteria</taxon>
        <taxon>Pseudomonadati</taxon>
        <taxon>Pseudomonadota</taxon>
        <taxon>Gammaproteobacteria</taxon>
        <taxon>Pseudomonadales</taxon>
        <taxon>Pseudomonadaceae</taxon>
        <taxon>Thiopseudomonas</taxon>
    </lineage>
</organism>
<dbReference type="InterPro" id="IPR044398">
    <property type="entry name" value="Globin-sensor_dom"/>
</dbReference>
<protein>
    <recommendedName>
        <fullName evidence="1">Globin-sensor domain-containing protein</fullName>
    </recommendedName>
</protein>
<dbReference type="AlphaFoldDB" id="A0AAW7DU20"/>
<dbReference type="InterPro" id="IPR009050">
    <property type="entry name" value="Globin-like_sf"/>
</dbReference>
<feature type="domain" description="Globin-sensor" evidence="1">
    <location>
        <begin position="12"/>
        <end position="160"/>
    </location>
</feature>
<dbReference type="EMBL" id="JACANB010000004">
    <property type="protein sequence ID" value="MDM1696493.1"/>
    <property type="molecule type" value="Genomic_DNA"/>
</dbReference>
<accession>A0AAW7DU20</accession>
<sequence>MTAESVDFNEVCEESKKLVHLTAEGEALIRQIEPKIIPHLDRVTNRFYEVLQDVPSTAALLEGRVEHLKKTHRQWLESLFTQEIDAKYTQWMHHIGEVHVKVKLPVEFMTSGMALIQQELLEVLAKESSLDAETRLAASKAMIALCGFSQLVMQKSYSEDTLRGELERFLTITGMSRALFNNLAAAF</sequence>
<dbReference type="InterPro" id="IPR012292">
    <property type="entry name" value="Globin/Proto"/>
</dbReference>
<dbReference type="Proteomes" id="UP001173465">
    <property type="component" value="Unassembled WGS sequence"/>
</dbReference>
<name>A0AAW7DU20_9GAMM</name>
<comment type="caution">
    <text evidence="2">The sequence shown here is derived from an EMBL/GenBank/DDBJ whole genome shotgun (WGS) entry which is preliminary data.</text>
</comment>
<evidence type="ECO:0000259" key="1">
    <source>
        <dbReference type="Pfam" id="PF11563"/>
    </source>
</evidence>
<dbReference type="SUPFAM" id="SSF46458">
    <property type="entry name" value="Globin-like"/>
    <property type="match status" value="1"/>
</dbReference>
<gene>
    <name evidence="2" type="ORF">HX099_07440</name>
</gene>
<dbReference type="GO" id="GO:0019825">
    <property type="term" value="F:oxygen binding"/>
    <property type="evidence" value="ECO:0007669"/>
    <property type="project" value="InterPro"/>
</dbReference>
<dbReference type="GO" id="GO:0020037">
    <property type="term" value="F:heme binding"/>
    <property type="evidence" value="ECO:0007669"/>
    <property type="project" value="InterPro"/>
</dbReference>
<evidence type="ECO:0000313" key="2">
    <source>
        <dbReference type="EMBL" id="MDM1696493.1"/>
    </source>
</evidence>
<dbReference type="CDD" id="cd01068">
    <property type="entry name" value="globin_sensor"/>
    <property type="match status" value="1"/>
</dbReference>
<dbReference type="Pfam" id="PF11563">
    <property type="entry name" value="Protoglobin"/>
    <property type="match status" value="1"/>
</dbReference>
<reference evidence="2" key="2">
    <citation type="journal article" date="2022" name="Sci. Total Environ.">
        <title>Prevalence, transmission, and molecular epidemiology of tet(X)-positive bacteria among humans, animals, and environmental niches in China: An epidemiological, and genomic-based study.</title>
        <authorList>
            <person name="Dong N."/>
            <person name="Zeng Y."/>
            <person name="Cai C."/>
            <person name="Sun C."/>
            <person name="Lu J."/>
            <person name="Liu C."/>
            <person name="Zhou H."/>
            <person name="Sun Q."/>
            <person name="Shu L."/>
            <person name="Wang H."/>
            <person name="Wang Y."/>
            <person name="Wang S."/>
            <person name="Wu C."/>
            <person name="Chan E.W."/>
            <person name="Chen G."/>
            <person name="Shen Z."/>
            <person name="Chen S."/>
            <person name="Zhang R."/>
        </authorList>
    </citation>
    <scope>NUCLEOTIDE SEQUENCE</scope>
    <source>
        <strain evidence="2">DF46-2-2</strain>
    </source>
</reference>
<proteinExistence type="predicted"/>